<dbReference type="EMBL" id="CP079216">
    <property type="protein sequence ID" value="QXT62990.1"/>
    <property type="molecule type" value="Genomic_DNA"/>
</dbReference>
<keyword evidence="2" id="KW-1185">Reference proteome</keyword>
<gene>
    <name evidence="1" type="ORF">KDB89_00405</name>
</gene>
<proteinExistence type="predicted"/>
<evidence type="ECO:0008006" key="3">
    <source>
        <dbReference type="Google" id="ProtNLM"/>
    </source>
</evidence>
<organism evidence="1 2">
    <name type="scientific">Tessaracoccus palaemonis</name>
    <dbReference type="NCBI Taxonomy" id="2829499"/>
    <lineage>
        <taxon>Bacteria</taxon>
        <taxon>Bacillati</taxon>
        <taxon>Actinomycetota</taxon>
        <taxon>Actinomycetes</taxon>
        <taxon>Propionibacteriales</taxon>
        <taxon>Propionibacteriaceae</taxon>
        <taxon>Tessaracoccus</taxon>
    </lineage>
</organism>
<protein>
    <recommendedName>
        <fullName evidence="3">Thioesterase domain-containing protein</fullName>
    </recommendedName>
</protein>
<dbReference type="Proteomes" id="UP000824504">
    <property type="component" value="Chromosome"/>
</dbReference>
<dbReference type="RefSeq" id="WP_219082417.1">
    <property type="nucleotide sequence ID" value="NZ_CP079216.1"/>
</dbReference>
<evidence type="ECO:0000313" key="2">
    <source>
        <dbReference type="Proteomes" id="UP000824504"/>
    </source>
</evidence>
<reference evidence="1 2" key="1">
    <citation type="submission" date="2021-07" db="EMBL/GenBank/DDBJ databases">
        <title>complete genome sequencing of Tessaracoccus sp.J1M15.</title>
        <authorList>
            <person name="Bae J.-W."/>
            <person name="Kim D.-y."/>
        </authorList>
    </citation>
    <scope>NUCLEOTIDE SEQUENCE [LARGE SCALE GENOMIC DNA]</scope>
    <source>
        <strain evidence="1 2">J1M15</strain>
    </source>
</reference>
<sequence length="90" mass="10108">MRCRRRAACPRLPLSYFDYRIAPPTDWVTGPNAYLAFGATYVAQLEFALAEGWPQARIAGAHLHFLHEPETVAARIRELAVRLPCGTSPR</sequence>
<accession>A0ABX8SI57</accession>
<evidence type="ECO:0000313" key="1">
    <source>
        <dbReference type="EMBL" id="QXT62990.1"/>
    </source>
</evidence>
<name>A0ABX8SI57_9ACTN</name>